<evidence type="ECO:0000256" key="1">
    <source>
        <dbReference type="SAM" id="MobiDB-lite"/>
    </source>
</evidence>
<evidence type="ECO:0000313" key="3">
    <source>
        <dbReference type="Proteomes" id="UP001497516"/>
    </source>
</evidence>
<accession>A0AAV2FS31</accession>
<keyword evidence="3" id="KW-1185">Reference proteome</keyword>
<organism evidence="2 3">
    <name type="scientific">Linum trigynum</name>
    <dbReference type="NCBI Taxonomy" id="586398"/>
    <lineage>
        <taxon>Eukaryota</taxon>
        <taxon>Viridiplantae</taxon>
        <taxon>Streptophyta</taxon>
        <taxon>Embryophyta</taxon>
        <taxon>Tracheophyta</taxon>
        <taxon>Spermatophyta</taxon>
        <taxon>Magnoliopsida</taxon>
        <taxon>eudicotyledons</taxon>
        <taxon>Gunneridae</taxon>
        <taxon>Pentapetalae</taxon>
        <taxon>rosids</taxon>
        <taxon>fabids</taxon>
        <taxon>Malpighiales</taxon>
        <taxon>Linaceae</taxon>
        <taxon>Linum</taxon>
    </lineage>
</organism>
<proteinExistence type="predicted"/>
<sequence length="90" mass="10282">MKEEEDQSLNAAPFANLIDALYREAFTMRVEEAMVLQGLFIYCEIEDLFPAKCRMNLLSTDFARRGVTQGHSLRGNGHMQNESSSRDHVE</sequence>
<name>A0AAV2FS31_9ROSI</name>
<reference evidence="2 3" key="1">
    <citation type="submission" date="2024-04" db="EMBL/GenBank/DDBJ databases">
        <authorList>
            <person name="Fracassetti M."/>
        </authorList>
    </citation>
    <scope>NUCLEOTIDE SEQUENCE [LARGE SCALE GENOMIC DNA]</scope>
</reference>
<dbReference type="AlphaFoldDB" id="A0AAV2FS31"/>
<gene>
    <name evidence="2" type="ORF">LTRI10_LOCUS41196</name>
</gene>
<evidence type="ECO:0000313" key="2">
    <source>
        <dbReference type="EMBL" id="CAL1401116.1"/>
    </source>
</evidence>
<protein>
    <submittedName>
        <fullName evidence="2">Uncharacterized protein</fullName>
    </submittedName>
</protein>
<dbReference type="EMBL" id="OZ034820">
    <property type="protein sequence ID" value="CAL1401116.1"/>
    <property type="molecule type" value="Genomic_DNA"/>
</dbReference>
<feature type="region of interest" description="Disordered" evidence="1">
    <location>
        <begin position="68"/>
        <end position="90"/>
    </location>
</feature>
<dbReference type="Proteomes" id="UP001497516">
    <property type="component" value="Chromosome 7"/>
</dbReference>